<reference evidence="2" key="1">
    <citation type="journal article" date="2020" name="Fungal Divers.">
        <title>Resolving the Mortierellaceae phylogeny through synthesis of multi-gene phylogenetics and phylogenomics.</title>
        <authorList>
            <person name="Vandepol N."/>
            <person name="Liber J."/>
            <person name="Desiro A."/>
            <person name="Na H."/>
            <person name="Kennedy M."/>
            <person name="Barry K."/>
            <person name="Grigoriev I.V."/>
            <person name="Miller A.N."/>
            <person name="O'Donnell K."/>
            <person name="Stajich J.E."/>
            <person name="Bonito G."/>
        </authorList>
    </citation>
    <scope>NUCLEOTIDE SEQUENCE</scope>
    <source>
        <strain evidence="2">MES-2147</strain>
    </source>
</reference>
<evidence type="ECO:0000313" key="3">
    <source>
        <dbReference type="Proteomes" id="UP000749646"/>
    </source>
</evidence>
<dbReference type="InterPro" id="IPR046496">
    <property type="entry name" value="DUF6589"/>
</dbReference>
<dbReference type="Pfam" id="PF20231">
    <property type="entry name" value="DUF6589"/>
    <property type="match status" value="1"/>
</dbReference>
<comment type="caution">
    <text evidence="2">The sequence shown here is derived from an EMBL/GenBank/DDBJ whole genome shotgun (WGS) entry which is preliminary data.</text>
</comment>
<dbReference type="EMBL" id="JAAAHW010009433">
    <property type="protein sequence ID" value="KAF9941102.1"/>
    <property type="molecule type" value="Genomic_DNA"/>
</dbReference>
<evidence type="ECO:0000313" key="2">
    <source>
        <dbReference type="EMBL" id="KAF9941102.1"/>
    </source>
</evidence>
<dbReference type="OrthoDB" id="2496395at2759"/>
<accession>A0A9P6INI6</accession>
<sequence length="748" mass="84484">MTSHDAGKSEAGQHLRSNKEQWSHATYVLLDSFNSTEPCIKQRVGGFYAKDSHVAVVELWTNKLRYTAYDDSFSQAAGKLVVNRIRMELNRLSKDTDLRHPANSATSNRIQNFSLDFLLIRFKRAAPLLIQILSELTTINDKQHNNVSVIVPTIASVLLFLRSQQSNYLQMMMGLYLYSAGCPSKVISVLSQAGISVSRWTIYGALESLTEDALAEVRKAVQERPWYILYDNINISCRKYDQRVDNLDAFENGTTATIVIGKELGVVEKVPDPFQQLCLLELVPDESSSHHLANVYEVHLIDVLRRHFDAYKCCSKSIPPRKVLDVNKTKTYPLPSMNIDQSSVEGNKDIIDKIIKSTLCLPDDWFDEETNILISGDQLTVARVRALKKLRRKDISNYEQLKWAIPVMQLFHLQMALCNMIVRTYFGKSSEAGSLSFNLNMLGRKRVSRDKSDYHAAEELLMHTFDAMVLRLWEQYLITENLNNFGKQHSDADLNDMVSSKAELIRHAYLVESGELRKKHHTVKANAALFIRDMVLFIELSNAIKIGDVGRIEESLKWITIMFQAGSTKNYANELLHLHTGLRHGWSDEAREAIMSSWLINSKGKDDGWIPADLYQEHNNLLTKHVHAAKGSNASWELLAKSISTNIRSFSELAAKLETQFAIHHNNSNHATVSAEGDINKILQSLKSHGILDSSPEARLNDVLPVSDLFGEGFVKLCRGRLGAFVQANIGPGQTISEHSMDVDDERN</sequence>
<organism evidence="2 3">
    <name type="scientific">Modicella reniformis</name>
    <dbReference type="NCBI Taxonomy" id="1440133"/>
    <lineage>
        <taxon>Eukaryota</taxon>
        <taxon>Fungi</taxon>
        <taxon>Fungi incertae sedis</taxon>
        <taxon>Mucoromycota</taxon>
        <taxon>Mortierellomycotina</taxon>
        <taxon>Mortierellomycetes</taxon>
        <taxon>Mortierellales</taxon>
        <taxon>Mortierellaceae</taxon>
        <taxon>Modicella</taxon>
    </lineage>
</organism>
<evidence type="ECO:0000259" key="1">
    <source>
        <dbReference type="Pfam" id="PF20231"/>
    </source>
</evidence>
<dbReference type="Proteomes" id="UP000749646">
    <property type="component" value="Unassembled WGS sequence"/>
</dbReference>
<proteinExistence type="predicted"/>
<dbReference type="AlphaFoldDB" id="A0A9P6INI6"/>
<gene>
    <name evidence="2" type="ORF">BGZ65_005218</name>
</gene>
<name>A0A9P6INI6_9FUNG</name>
<feature type="domain" description="DUF6589" evidence="1">
    <location>
        <begin position="282"/>
        <end position="670"/>
    </location>
</feature>
<protein>
    <recommendedName>
        <fullName evidence="1">DUF6589 domain-containing protein</fullName>
    </recommendedName>
</protein>
<keyword evidence="3" id="KW-1185">Reference proteome</keyword>